<dbReference type="EMBL" id="JAAVJH010000001">
    <property type="protein sequence ID" value="NJR77163.1"/>
    <property type="molecule type" value="Genomic_DNA"/>
</dbReference>
<comment type="caution">
    <text evidence="1">The sequence shown here is derived from an EMBL/GenBank/DDBJ whole genome shotgun (WGS) entry which is preliminary data.</text>
</comment>
<evidence type="ECO:0000313" key="1">
    <source>
        <dbReference type="EMBL" id="NJR77163.1"/>
    </source>
</evidence>
<dbReference type="RefSeq" id="WP_168132669.1">
    <property type="nucleotide sequence ID" value="NZ_JAAVJH010000001.1"/>
</dbReference>
<organism evidence="1 2">
    <name type="scientific">Sphingomonas corticis</name>
    <dbReference type="NCBI Taxonomy" id="2722791"/>
    <lineage>
        <taxon>Bacteria</taxon>
        <taxon>Pseudomonadati</taxon>
        <taxon>Pseudomonadota</taxon>
        <taxon>Alphaproteobacteria</taxon>
        <taxon>Sphingomonadales</taxon>
        <taxon>Sphingomonadaceae</taxon>
        <taxon>Sphingomonas</taxon>
    </lineage>
</organism>
<keyword evidence="2" id="KW-1185">Reference proteome</keyword>
<sequence length="150" mass="15340">MSLDLYTPEIAALAAGNPFPDRLTDAHASAEKRSPICGSRVTVDVALDGEGRVARVGTLVRACLLGQASSTLLARHAVGRSPAEIAAARDALTAWLAGQGAVPHWPGIDIFAPGLPLTARHPSIRLAFEAAAEAAETAAETAGRAARATA</sequence>
<dbReference type="Gene3D" id="3.90.1010.10">
    <property type="match status" value="1"/>
</dbReference>
<reference evidence="1 2" key="1">
    <citation type="submission" date="2020-03" db="EMBL/GenBank/DDBJ databases">
        <authorList>
            <person name="Wang L."/>
            <person name="He N."/>
            <person name="Li Y."/>
            <person name="Fang Y."/>
            <person name="Zhang F."/>
        </authorList>
    </citation>
    <scope>NUCLEOTIDE SEQUENCE [LARGE SCALE GENOMIC DNA]</scope>
    <source>
        <strain evidence="1 2">36D10-4-7</strain>
    </source>
</reference>
<dbReference type="SUPFAM" id="SSF82649">
    <property type="entry name" value="SufE/NifU"/>
    <property type="match status" value="1"/>
</dbReference>
<name>A0ABX1CK81_9SPHN</name>
<protein>
    <submittedName>
        <fullName evidence="1">Iron-sulfur cluster assembly scaffold protein</fullName>
    </submittedName>
</protein>
<accession>A0ABX1CK81</accession>
<proteinExistence type="predicted"/>
<gene>
    <name evidence="1" type="ORF">HBH26_00855</name>
</gene>
<dbReference type="Proteomes" id="UP000732399">
    <property type="component" value="Unassembled WGS sequence"/>
</dbReference>
<evidence type="ECO:0000313" key="2">
    <source>
        <dbReference type="Proteomes" id="UP000732399"/>
    </source>
</evidence>